<gene>
    <name evidence="1" type="ORF">GCM10017557_53440</name>
</gene>
<dbReference type="EMBL" id="AP023440">
    <property type="protein sequence ID" value="BCL30485.1"/>
    <property type="molecule type" value="Genomic_DNA"/>
</dbReference>
<evidence type="ECO:0000313" key="2">
    <source>
        <dbReference type="Proteomes" id="UP000516444"/>
    </source>
</evidence>
<evidence type="ECO:0000313" key="1">
    <source>
        <dbReference type="EMBL" id="BCL30485.1"/>
    </source>
</evidence>
<dbReference type="KEGG" id="sgm:GCM10017557_53440"/>
<accession>A0A7G1PBP0</accession>
<reference evidence="1 2" key="1">
    <citation type="journal article" date="2014" name="Int. J. Syst. Evol. Microbiol.">
        <title>Complete genome sequence of Corynebacterium casei LMG S-19264T (=DSM 44701T), isolated from a smear-ripened cheese.</title>
        <authorList>
            <consortium name="US DOE Joint Genome Institute (JGI-PGF)"/>
            <person name="Walter F."/>
            <person name="Albersmeier A."/>
            <person name="Kalinowski J."/>
            <person name="Ruckert C."/>
        </authorList>
    </citation>
    <scope>NUCLEOTIDE SEQUENCE [LARGE SCALE GENOMIC DNA]</scope>
    <source>
        <strain evidence="1 2">JCM 4677</strain>
    </source>
</reference>
<dbReference type="Proteomes" id="UP000516444">
    <property type="component" value="Chromosome"/>
</dbReference>
<organism evidence="1 2">
    <name type="scientific">Streptomyces aurantiacus</name>
    <dbReference type="NCBI Taxonomy" id="47760"/>
    <lineage>
        <taxon>Bacteria</taxon>
        <taxon>Bacillati</taxon>
        <taxon>Actinomycetota</taxon>
        <taxon>Actinomycetes</taxon>
        <taxon>Kitasatosporales</taxon>
        <taxon>Streptomycetaceae</taxon>
        <taxon>Streptomyces</taxon>
        <taxon>Streptomyces aurantiacus group</taxon>
    </lineage>
</organism>
<dbReference type="AlphaFoldDB" id="A0A7G1PBP0"/>
<proteinExistence type="predicted"/>
<protein>
    <submittedName>
        <fullName evidence="1">Uncharacterized protein</fullName>
    </submittedName>
</protein>
<name>A0A7G1PBP0_9ACTN</name>
<sequence length="70" mass="8185">MKLGVEEQRQDGQAAPLKADHSYAVLPIGSFLVDKYLSHMARRTASPSDDVLRYRKQRRWCPRPRSTTRW</sequence>
<keyword evidence="2" id="KW-1185">Reference proteome</keyword>